<protein>
    <submittedName>
        <fullName evidence="1">Uncharacterized protein</fullName>
    </submittedName>
</protein>
<dbReference type="AlphaFoldDB" id="A0A1X0S5T6"/>
<accession>A0A1X0S5T6</accession>
<dbReference type="Proteomes" id="UP000242381">
    <property type="component" value="Unassembled WGS sequence"/>
</dbReference>
<evidence type="ECO:0000313" key="2">
    <source>
        <dbReference type="Proteomes" id="UP000242381"/>
    </source>
</evidence>
<reference evidence="1 2" key="1">
    <citation type="journal article" date="2016" name="Proc. Natl. Acad. Sci. U.S.A.">
        <title>Lipid metabolic changes in an early divergent fungus govern the establishment of a mutualistic symbiosis with endobacteria.</title>
        <authorList>
            <person name="Lastovetsky O.A."/>
            <person name="Gaspar M.L."/>
            <person name="Mondo S.J."/>
            <person name="LaButti K.M."/>
            <person name="Sandor L."/>
            <person name="Grigoriev I.V."/>
            <person name="Henry S.A."/>
            <person name="Pawlowska T.E."/>
        </authorList>
    </citation>
    <scope>NUCLEOTIDE SEQUENCE [LARGE SCALE GENOMIC DNA]</scope>
    <source>
        <strain evidence="1 2">ATCC 11559</strain>
    </source>
</reference>
<name>A0A1X0S5T6_RHIZD</name>
<evidence type="ECO:0000313" key="1">
    <source>
        <dbReference type="EMBL" id="ORE19549.1"/>
    </source>
</evidence>
<organism evidence="1 2">
    <name type="scientific">Rhizopus microsporus</name>
    <dbReference type="NCBI Taxonomy" id="58291"/>
    <lineage>
        <taxon>Eukaryota</taxon>
        <taxon>Fungi</taxon>
        <taxon>Fungi incertae sedis</taxon>
        <taxon>Mucoromycota</taxon>
        <taxon>Mucoromycotina</taxon>
        <taxon>Mucoromycetes</taxon>
        <taxon>Mucorales</taxon>
        <taxon>Mucorineae</taxon>
        <taxon>Rhizopodaceae</taxon>
        <taxon>Rhizopus</taxon>
    </lineage>
</organism>
<gene>
    <name evidence="1" type="ORF">BCV71DRAFT_177460</name>
</gene>
<proteinExistence type="predicted"/>
<sequence length="68" mass="7780">MTAQLPGQNLRNLRKNIQQILKEPTRSARTIHSLTMIIQSATFALLPVRLYTEVLIRTIESYKGNISQ</sequence>
<dbReference type="EMBL" id="KV921308">
    <property type="protein sequence ID" value="ORE19549.1"/>
    <property type="molecule type" value="Genomic_DNA"/>
</dbReference>